<evidence type="ECO:0000313" key="6">
    <source>
        <dbReference type="Proteomes" id="UP000660975"/>
    </source>
</evidence>
<name>A0A8H9HX52_9ACTN</name>
<proteinExistence type="predicted"/>
<evidence type="ECO:0000313" key="3">
    <source>
        <dbReference type="EMBL" id="GFH76178.1"/>
    </source>
</evidence>
<keyword evidence="5" id="KW-1185">Reference proteome</keyword>
<evidence type="ECO:0000313" key="5">
    <source>
        <dbReference type="Proteomes" id="UP000480804"/>
    </source>
</evidence>
<sequence length="376" mass="42700">MAAVEYVAQQVKVPAGAWADYDWQGDRIKRHRNEIREAYGFRANTEEDQERLAEWLAAEQCPVELSRNRLAAALRRVRHLFVNRANMRAALRKLVNATFAVRDEMWWGTGTACASDSRKFGAWSSNLMTEWHQRYRGPGVMIYWHVERKSVCIYSQLKSCSASEVASMIEGVLRHCTDMVIDRQYTDTHGASIVGFAFAHMLDFKLMPRLKNIGPAKLYRPAAGEDDNWPNLGPVLSTKTIDWDLIAQQYDQIVKYTTALRLGTAEAEQVLRRFTRGGPKHPTYRAIEELGRAVRASFICDYLADVEMRQEIHGGLQVVENWNSANKDLFYGKDGDLAGADKESQEVSRRSWPIRGGRTSSPTRTAGHCRHCSGPM</sequence>
<dbReference type="EMBL" id="BMSC01000015">
    <property type="protein sequence ID" value="GGU84542.1"/>
    <property type="molecule type" value="Genomic_DNA"/>
</dbReference>
<dbReference type="InterPro" id="IPR002513">
    <property type="entry name" value="Tn3_Tnp_DDE_dom"/>
</dbReference>
<dbReference type="AlphaFoldDB" id="A0A8H9HX52"/>
<feature type="domain" description="Tn3 transposase DDE" evidence="2">
    <location>
        <begin position="41"/>
        <end position="348"/>
    </location>
</feature>
<accession>A0A8H9HX52</accession>
<protein>
    <recommendedName>
        <fullName evidence="2">Tn3 transposase DDE domain-containing protein</fullName>
    </recommendedName>
</protein>
<dbReference type="Pfam" id="PF01526">
    <property type="entry name" value="DDE_Tnp_Tn3"/>
    <property type="match status" value="1"/>
</dbReference>
<dbReference type="Proteomes" id="UP000660975">
    <property type="component" value="Unassembled WGS sequence"/>
</dbReference>
<evidence type="ECO:0000259" key="2">
    <source>
        <dbReference type="Pfam" id="PF01526"/>
    </source>
</evidence>
<comment type="caution">
    <text evidence="4">The sequence shown here is derived from an EMBL/GenBank/DDBJ whole genome shotgun (WGS) entry which is preliminary data.</text>
</comment>
<feature type="region of interest" description="Disordered" evidence="1">
    <location>
        <begin position="340"/>
        <end position="376"/>
    </location>
</feature>
<evidence type="ECO:0000256" key="1">
    <source>
        <dbReference type="SAM" id="MobiDB-lite"/>
    </source>
</evidence>
<dbReference type="GO" id="GO:0004803">
    <property type="term" value="F:transposase activity"/>
    <property type="evidence" value="ECO:0007669"/>
    <property type="project" value="InterPro"/>
</dbReference>
<organism evidence="4 6">
    <name type="scientific">Streptomyces gougerotii</name>
    <dbReference type="NCBI Taxonomy" id="53448"/>
    <lineage>
        <taxon>Bacteria</taxon>
        <taxon>Bacillati</taxon>
        <taxon>Actinomycetota</taxon>
        <taxon>Actinomycetes</taxon>
        <taxon>Kitasatosporales</taxon>
        <taxon>Streptomycetaceae</taxon>
        <taxon>Streptomyces</taxon>
        <taxon>Streptomyces diastaticus group</taxon>
    </lineage>
</organism>
<feature type="compositionally biased region" description="Basic residues" evidence="1">
    <location>
        <begin position="367"/>
        <end position="376"/>
    </location>
</feature>
<dbReference type="GO" id="GO:0006313">
    <property type="term" value="P:DNA transposition"/>
    <property type="evidence" value="ECO:0007669"/>
    <property type="project" value="InterPro"/>
</dbReference>
<dbReference type="Proteomes" id="UP000480804">
    <property type="component" value="Unassembled WGS sequence"/>
</dbReference>
<dbReference type="EMBL" id="BLLO01000011">
    <property type="protein sequence ID" value="GFH76178.1"/>
    <property type="molecule type" value="Genomic_DNA"/>
</dbReference>
<reference evidence="3 5" key="2">
    <citation type="submission" date="2020-02" db="EMBL/GenBank/DDBJ databases">
        <title>Whole genome shotgun sequence of Streptomyces gougerotii NBRC 13043.</title>
        <authorList>
            <person name="Ichikawa N."/>
            <person name="Komaki H."/>
            <person name="Tamura T."/>
        </authorList>
    </citation>
    <scope>NUCLEOTIDE SEQUENCE [LARGE SCALE GENOMIC DNA]</scope>
    <source>
        <strain evidence="3 5">NBRC 13043</strain>
    </source>
</reference>
<reference evidence="4" key="1">
    <citation type="journal article" date="2014" name="Int. J. Syst. Evol. Microbiol.">
        <title>Complete genome sequence of Corynebacterium casei LMG S-19264T (=DSM 44701T), isolated from a smear-ripened cheese.</title>
        <authorList>
            <consortium name="US DOE Joint Genome Institute (JGI-PGF)"/>
            <person name="Walter F."/>
            <person name="Albersmeier A."/>
            <person name="Kalinowski J."/>
            <person name="Ruckert C."/>
        </authorList>
    </citation>
    <scope>NUCLEOTIDE SEQUENCE</scope>
    <source>
        <strain evidence="4">JCM 4136</strain>
    </source>
</reference>
<gene>
    <name evidence="4" type="ORF">GCM10010227_43660</name>
    <name evidence="3" type="ORF">Sgou_08480</name>
</gene>
<feature type="compositionally biased region" description="Basic and acidic residues" evidence="1">
    <location>
        <begin position="340"/>
        <end position="349"/>
    </location>
</feature>
<reference evidence="4" key="3">
    <citation type="submission" date="2020-09" db="EMBL/GenBank/DDBJ databases">
        <authorList>
            <person name="Sun Q."/>
            <person name="Ohkuma M."/>
        </authorList>
    </citation>
    <scope>NUCLEOTIDE SEQUENCE</scope>
    <source>
        <strain evidence="4">JCM 4136</strain>
    </source>
</reference>
<evidence type="ECO:0000313" key="4">
    <source>
        <dbReference type="EMBL" id="GGU84542.1"/>
    </source>
</evidence>